<dbReference type="EMBL" id="BQMJ01000057">
    <property type="protein sequence ID" value="GJQ14627.1"/>
    <property type="molecule type" value="Genomic_DNA"/>
</dbReference>
<keyword evidence="2" id="KW-1185">Reference proteome</keyword>
<evidence type="ECO:0000313" key="1">
    <source>
        <dbReference type="EMBL" id="GJQ14627.1"/>
    </source>
</evidence>
<gene>
    <name evidence="1" type="ORF">GpartN1_g6418.t1</name>
</gene>
<dbReference type="OrthoDB" id="10340025at2759"/>
<accession>A0A9C7Q302</accession>
<reference evidence="1" key="1">
    <citation type="journal article" date="2022" name="Proc. Natl. Acad. Sci. U.S.A.">
        <title>Life cycle and functional genomics of the unicellular red alga Galdieria for elucidating algal and plant evolution and industrial use.</title>
        <authorList>
            <person name="Hirooka S."/>
            <person name="Itabashi T."/>
            <person name="Ichinose T.M."/>
            <person name="Onuma R."/>
            <person name="Fujiwara T."/>
            <person name="Yamashita S."/>
            <person name="Jong L.W."/>
            <person name="Tomita R."/>
            <person name="Iwane A.H."/>
            <person name="Miyagishima S.Y."/>
        </authorList>
    </citation>
    <scope>NUCLEOTIDE SEQUENCE</scope>
    <source>
        <strain evidence="1">NBRC 102759</strain>
    </source>
</reference>
<reference evidence="1" key="2">
    <citation type="submission" date="2022-01" db="EMBL/GenBank/DDBJ databases">
        <authorList>
            <person name="Hirooka S."/>
            <person name="Miyagishima S.Y."/>
        </authorList>
    </citation>
    <scope>NUCLEOTIDE SEQUENCE</scope>
    <source>
        <strain evidence="1">NBRC 102759</strain>
    </source>
</reference>
<evidence type="ECO:0000313" key="2">
    <source>
        <dbReference type="Proteomes" id="UP001061958"/>
    </source>
</evidence>
<comment type="caution">
    <text evidence="1">The sequence shown here is derived from an EMBL/GenBank/DDBJ whole genome shotgun (WGS) entry which is preliminary data.</text>
</comment>
<protein>
    <submittedName>
        <fullName evidence="1">Uncharacterized protein</fullName>
    </submittedName>
</protein>
<dbReference type="Proteomes" id="UP001061958">
    <property type="component" value="Unassembled WGS sequence"/>
</dbReference>
<sequence>MAFLCYPCLLHFPACRRGGSRLCKNYYSFTQTIVCKQRRSLEFVQDSSEKYVVRIKPRVVKREVIEEQTSHSQHSNERHTAVENERTNMDFVFPFVSQVVVNSLEAMWLLSTQLLTYLSKKEVNHQKFQKKFVTLMIAIWVLLRVIAVVPLLPEALELTGLVASVLVFYRYQTDRVVQEQVAFWIERVKSLLNQYFHH</sequence>
<name>A0A9C7Q302_9RHOD</name>
<proteinExistence type="predicted"/>
<dbReference type="AlphaFoldDB" id="A0A9C7Q302"/>
<organism evidence="1 2">
    <name type="scientific">Galdieria partita</name>
    <dbReference type="NCBI Taxonomy" id="83374"/>
    <lineage>
        <taxon>Eukaryota</taxon>
        <taxon>Rhodophyta</taxon>
        <taxon>Bangiophyceae</taxon>
        <taxon>Galdieriales</taxon>
        <taxon>Galdieriaceae</taxon>
        <taxon>Galdieria</taxon>
    </lineage>
</organism>